<dbReference type="FunFam" id="3.40.50.300:FF:003800">
    <property type="entry name" value="Guanine nucleotide-binding protein G(k) subunit alpha"/>
    <property type="match status" value="1"/>
</dbReference>
<gene>
    <name evidence="11" type="ORF">M0812_24492</name>
</gene>
<feature type="binding site" evidence="10">
    <location>
        <position position="189"/>
    </location>
    <ligand>
        <name>Mg(2+)</name>
        <dbReference type="ChEBI" id="CHEBI:18420"/>
    </ligand>
</feature>
<evidence type="ECO:0000256" key="9">
    <source>
        <dbReference type="PIRSR" id="PIRSR601019-1"/>
    </source>
</evidence>
<dbReference type="GO" id="GO:0046872">
    <property type="term" value="F:metal ion binding"/>
    <property type="evidence" value="ECO:0007669"/>
    <property type="project" value="UniProtKB-KW"/>
</dbReference>
<dbReference type="Gene3D" id="1.10.400.10">
    <property type="entry name" value="GI Alpha 1, domain 2-like"/>
    <property type="match status" value="1"/>
</dbReference>
<feature type="binding site" evidence="10">
    <location>
        <position position="57"/>
    </location>
    <ligand>
        <name>Mg(2+)</name>
        <dbReference type="ChEBI" id="CHEBI:18420"/>
    </ligand>
</feature>
<evidence type="ECO:0000256" key="7">
    <source>
        <dbReference type="ARBA" id="ARBA00023224"/>
    </source>
</evidence>
<evidence type="ECO:0000256" key="10">
    <source>
        <dbReference type="PIRSR" id="PIRSR601019-2"/>
    </source>
</evidence>
<keyword evidence="1" id="KW-0519">Myristate</keyword>
<feature type="binding site" evidence="9">
    <location>
        <begin position="208"/>
        <end position="212"/>
    </location>
    <ligand>
        <name>GTP</name>
        <dbReference type="ChEBI" id="CHEBI:37565"/>
    </ligand>
</feature>
<dbReference type="EMBL" id="JANTQA010000057">
    <property type="protein sequence ID" value="KAJ3429152.1"/>
    <property type="molecule type" value="Genomic_DNA"/>
</dbReference>
<dbReference type="GO" id="GO:0005525">
    <property type="term" value="F:GTP binding"/>
    <property type="evidence" value="ECO:0007669"/>
    <property type="project" value="UniProtKB-KW"/>
</dbReference>
<dbReference type="Pfam" id="PF00503">
    <property type="entry name" value="G-alpha"/>
    <property type="match status" value="1"/>
</dbReference>
<evidence type="ECO:0000313" key="12">
    <source>
        <dbReference type="Proteomes" id="UP001146793"/>
    </source>
</evidence>
<feature type="binding site" evidence="9">
    <location>
        <begin position="183"/>
        <end position="189"/>
    </location>
    <ligand>
        <name>GTP</name>
        <dbReference type="ChEBI" id="CHEBI:37565"/>
    </ligand>
</feature>
<dbReference type="GO" id="GO:0031683">
    <property type="term" value="F:G-protein beta/gamma-subunit complex binding"/>
    <property type="evidence" value="ECO:0007669"/>
    <property type="project" value="InterPro"/>
</dbReference>
<dbReference type="SUPFAM" id="SSF52540">
    <property type="entry name" value="P-loop containing nucleoside triphosphate hydrolases"/>
    <property type="match status" value="1"/>
</dbReference>
<keyword evidence="3 9" id="KW-0547">Nucleotide-binding</keyword>
<dbReference type="GO" id="GO:0005737">
    <property type="term" value="C:cytoplasm"/>
    <property type="evidence" value="ECO:0007669"/>
    <property type="project" value="TreeGrafter"/>
</dbReference>
<dbReference type="SMART" id="SM00275">
    <property type="entry name" value="G_alpha"/>
    <property type="match status" value="1"/>
</dbReference>
<dbReference type="SUPFAM" id="SSF47895">
    <property type="entry name" value="Transducin (alpha subunit), insertion domain"/>
    <property type="match status" value="1"/>
</dbReference>
<proteinExistence type="predicted"/>
<evidence type="ECO:0000313" key="11">
    <source>
        <dbReference type="EMBL" id="KAJ3429152.1"/>
    </source>
</evidence>
<dbReference type="InterPro" id="IPR011025">
    <property type="entry name" value="GproteinA_insert"/>
</dbReference>
<keyword evidence="5 9" id="KW-0342">GTP-binding</keyword>
<evidence type="ECO:0000256" key="5">
    <source>
        <dbReference type="ARBA" id="ARBA00023134"/>
    </source>
</evidence>
<dbReference type="InterPro" id="IPR001019">
    <property type="entry name" value="Gprotein_alpha_su"/>
</dbReference>
<evidence type="ECO:0000256" key="1">
    <source>
        <dbReference type="ARBA" id="ARBA00022707"/>
    </source>
</evidence>
<dbReference type="CDD" id="cd00066">
    <property type="entry name" value="G-alpha"/>
    <property type="match status" value="1"/>
</dbReference>
<keyword evidence="4 10" id="KW-0460">Magnesium</keyword>
<keyword evidence="6" id="KW-0564">Palmitate</keyword>
<keyword evidence="8" id="KW-0449">Lipoprotein</keyword>
<dbReference type="PRINTS" id="PR00318">
    <property type="entry name" value="GPROTEINA"/>
</dbReference>
<dbReference type="PROSITE" id="PS51882">
    <property type="entry name" value="G_ALPHA"/>
    <property type="match status" value="1"/>
</dbReference>
<dbReference type="GO" id="GO:0007188">
    <property type="term" value="P:adenylate cyclase-modulating G protein-coupled receptor signaling pathway"/>
    <property type="evidence" value="ECO:0007669"/>
    <property type="project" value="TreeGrafter"/>
</dbReference>
<evidence type="ECO:0000256" key="8">
    <source>
        <dbReference type="ARBA" id="ARBA00023288"/>
    </source>
</evidence>
<name>A0AAV7YMG3_9EUKA</name>
<dbReference type="Gene3D" id="3.40.50.300">
    <property type="entry name" value="P-loop containing nucleotide triphosphate hydrolases"/>
    <property type="match status" value="1"/>
</dbReference>
<dbReference type="Proteomes" id="UP001146793">
    <property type="component" value="Unassembled WGS sequence"/>
</dbReference>
<evidence type="ECO:0000256" key="6">
    <source>
        <dbReference type="ARBA" id="ARBA00023139"/>
    </source>
</evidence>
<protein>
    <submittedName>
        <fullName evidence="11">Guanine nucleotide-binding protein g(O) subunit alpha</fullName>
    </submittedName>
</protein>
<dbReference type="AlphaFoldDB" id="A0AAV7YMG3"/>
<evidence type="ECO:0000256" key="4">
    <source>
        <dbReference type="ARBA" id="ARBA00022842"/>
    </source>
</evidence>
<evidence type="ECO:0000256" key="3">
    <source>
        <dbReference type="ARBA" id="ARBA00022741"/>
    </source>
</evidence>
<dbReference type="GO" id="GO:0003924">
    <property type="term" value="F:GTPase activity"/>
    <property type="evidence" value="ECO:0007669"/>
    <property type="project" value="InterPro"/>
</dbReference>
<dbReference type="PANTHER" id="PTHR10218">
    <property type="entry name" value="GTP-BINDING PROTEIN ALPHA SUBUNIT"/>
    <property type="match status" value="1"/>
</dbReference>
<dbReference type="InterPro" id="IPR027417">
    <property type="entry name" value="P-loop_NTPase"/>
</dbReference>
<organism evidence="11 12">
    <name type="scientific">Anaeramoeba flamelloides</name>
    <dbReference type="NCBI Taxonomy" id="1746091"/>
    <lineage>
        <taxon>Eukaryota</taxon>
        <taxon>Metamonada</taxon>
        <taxon>Anaeramoebidae</taxon>
        <taxon>Anaeramoeba</taxon>
    </lineage>
</organism>
<dbReference type="PANTHER" id="PTHR10218:SF302">
    <property type="entry name" value="GUANINE NUCLEOTIDE-BINDING PROTEIN ALPHA-5 SUBUNIT"/>
    <property type="match status" value="1"/>
</dbReference>
<accession>A0AAV7YMG3</accession>
<keyword evidence="7" id="KW-0807">Transducer</keyword>
<comment type="caution">
    <text evidence="11">The sequence shown here is derived from an EMBL/GenBank/DDBJ whole genome shotgun (WGS) entry which is preliminary data.</text>
</comment>
<evidence type="ECO:0000256" key="2">
    <source>
        <dbReference type="ARBA" id="ARBA00022723"/>
    </source>
</evidence>
<reference evidence="11" key="1">
    <citation type="submission" date="2022-08" db="EMBL/GenBank/DDBJ databases">
        <title>Novel sulphate-reducing endosymbionts in the free-living metamonad Anaeramoeba.</title>
        <authorList>
            <person name="Jerlstrom-Hultqvist J."/>
            <person name="Cepicka I."/>
            <person name="Gallot-Lavallee L."/>
            <person name="Salas-Leiva D."/>
            <person name="Curtis B.A."/>
            <person name="Zahonova K."/>
            <person name="Pipaliya S."/>
            <person name="Dacks J."/>
            <person name="Roger A.J."/>
        </authorList>
    </citation>
    <scope>NUCLEOTIDE SEQUENCE</scope>
    <source>
        <strain evidence="11">Busselton2</strain>
    </source>
</reference>
<dbReference type="GO" id="GO:0005834">
    <property type="term" value="C:heterotrimeric G-protein complex"/>
    <property type="evidence" value="ECO:0007669"/>
    <property type="project" value="TreeGrafter"/>
</dbReference>
<dbReference type="GO" id="GO:0001664">
    <property type="term" value="F:G protein-coupled receptor binding"/>
    <property type="evidence" value="ECO:0007669"/>
    <property type="project" value="TreeGrafter"/>
</dbReference>
<sequence>MLFSSLIYPKIKGNKNNDLKKKRDRDRKINQQIENDRKVYEKEAKLLVLGTGDSGKSTFIKQTQLLFRDGFSEDEKMTFKKAIRINLIRHTKLLIRACRMLEIDLIKQNEEIADHFLEVKPDSNGNLSKKIVNDIKILWDDPAFKESFDRRSQFQIPDTAYHYFDNIDEVAKEDYIPSNVDILNCRIATSGVKVIEFPLSGIPTKIIDVGGQRSERRKWIHQFEDTTLVIYVVAISEYDQKLYEDESINRLHESLALFETTCKNYFLKKKDFLVLFNKKDIFKQKIKKIDLNVCFQKYKGGCQYKKATKYIKKRFFRRWKSGKRNLHHMFTIGTNTKNVKLVFKQVQEVVYEIFTKQGIL</sequence>
<keyword evidence="2 10" id="KW-0479">Metal-binding</keyword>
<feature type="binding site" evidence="9">
    <location>
        <begin position="277"/>
        <end position="280"/>
    </location>
    <ligand>
        <name>GTP</name>
        <dbReference type="ChEBI" id="CHEBI:37565"/>
    </ligand>
</feature>